<reference evidence="2" key="1">
    <citation type="submission" date="2023-06" db="EMBL/GenBank/DDBJ databases">
        <title>Genome-scale phylogeny and comparative genomics of the fungal order Sordariales.</title>
        <authorList>
            <consortium name="Lawrence Berkeley National Laboratory"/>
            <person name="Hensen N."/>
            <person name="Bonometti L."/>
            <person name="Westerberg I."/>
            <person name="Brannstrom I.O."/>
            <person name="Guillou S."/>
            <person name="Cros-Aarteil S."/>
            <person name="Calhoun S."/>
            <person name="Haridas S."/>
            <person name="Kuo A."/>
            <person name="Mondo S."/>
            <person name="Pangilinan J."/>
            <person name="Riley R."/>
            <person name="Labutti K."/>
            <person name="Andreopoulos B."/>
            <person name="Lipzen A."/>
            <person name="Chen C."/>
            <person name="Yanf M."/>
            <person name="Daum C."/>
            <person name="Ng V."/>
            <person name="Clum A."/>
            <person name="Steindorff A."/>
            <person name="Ohm R."/>
            <person name="Martin F."/>
            <person name="Silar P."/>
            <person name="Natvig D."/>
            <person name="Lalanne C."/>
            <person name="Gautier V."/>
            <person name="Ament-Velasquez S.L."/>
            <person name="Kruys A."/>
            <person name="Hutchinson M.I."/>
            <person name="Powell A.J."/>
            <person name="Barry K."/>
            <person name="Miller A.N."/>
            <person name="Grigoriev I.V."/>
            <person name="Debuchy R."/>
            <person name="Gladieux P."/>
            <person name="Thoren M.H."/>
            <person name="Johannesson H."/>
        </authorList>
    </citation>
    <scope>NUCLEOTIDE SEQUENCE</scope>
    <source>
        <strain evidence="2">CBS 606.72</strain>
    </source>
</reference>
<name>A0AA39WEW9_9PEZI</name>
<dbReference type="AlphaFoldDB" id="A0AA39WEW9"/>
<evidence type="ECO:0000313" key="3">
    <source>
        <dbReference type="Proteomes" id="UP001175000"/>
    </source>
</evidence>
<protein>
    <submittedName>
        <fullName evidence="2">Uncharacterized protein</fullName>
    </submittedName>
</protein>
<evidence type="ECO:0000256" key="1">
    <source>
        <dbReference type="SAM" id="MobiDB-lite"/>
    </source>
</evidence>
<accession>A0AA39WEW9</accession>
<gene>
    <name evidence="2" type="ORF">B0T14DRAFT_297667</name>
</gene>
<sequence>MPSQRRVALEHLDFRICPGPLGARTLTLGSKMGAAYIGGPPSEQESRPAVTSSELQLHLPRARSASCVRQRTTPSTPKVQTSPSTQTAAPVARWNGLILDALKRRPRASITHQAPRNVILPLRSQHQHLGSCPPSVTSARSTGSGASFPSTAARVLRQPWPTKKIN</sequence>
<feature type="compositionally biased region" description="Polar residues" evidence="1">
    <location>
        <begin position="134"/>
        <end position="150"/>
    </location>
</feature>
<organism evidence="2 3">
    <name type="scientific">Immersiella caudata</name>
    <dbReference type="NCBI Taxonomy" id="314043"/>
    <lineage>
        <taxon>Eukaryota</taxon>
        <taxon>Fungi</taxon>
        <taxon>Dikarya</taxon>
        <taxon>Ascomycota</taxon>
        <taxon>Pezizomycotina</taxon>
        <taxon>Sordariomycetes</taxon>
        <taxon>Sordariomycetidae</taxon>
        <taxon>Sordariales</taxon>
        <taxon>Lasiosphaeriaceae</taxon>
        <taxon>Immersiella</taxon>
    </lineage>
</organism>
<feature type="region of interest" description="Disordered" evidence="1">
    <location>
        <begin position="129"/>
        <end position="166"/>
    </location>
</feature>
<proteinExistence type="predicted"/>
<dbReference type="EMBL" id="JAULSU010000006">
    <property type="protein sequence ID" value="KAK0614140.1"/>
    <property type="molecule type" value="Genomic_DNA"/>
</dbReference>
<feature type="region of interest" description="Disordered" evidence="1">
    <location>
        <begin position="60"/>
        <end position="89"/>
    </location>
</feature>
<comment type="caution">
    <text evidence="2">The sequence shown here is derived from an EMBL/GenBank/DDBJ whole genome shotgun (WGS) entry which is preliminary data.</text>
</comment>
<keyword evidence="3" id="KW-1185">Reference proteome</keyword>
<dbReference type="Proteomes" id="UP001175000">
    <property type="component" value="Unassembled WGS sequence"/>
</dbReference>
<evidence type="ECO:0000313" key="2">
    <source>
        <dbReference type="EMBL" id="KAK0614140.1"/>
    </source>
</evidence>
<feature type="compositionally biased region" description="Polar residues" evidence="1">
    <location>
        <begin position="67"/>
        <end position="88"/>
    </location>
</feature>